<feature type="transmembrane region" description="Helical" evidence="5">
    <location>
        <begin position="317"/>
        <end position="339"/>
    </location>
</feature>
<dbReference type="eggNOG" id="KOG0255">
    <property type="taxonomic scope" value="Eukaryota"/>
</dbReference>
<evidence type="ECO:0000259" key="6">
    <source>
        <dbReference type="PROSITE" id="PS50850"/>
    </source>
</evidence>
<dbReference type="InterPro" id="IPR005828">
    <property type="entry name" value="MFS_sugar_transport-like"/>
</dbReference>
<evidence type="ECO:0000313" key="8">
    <source>
        <dbReference type="Proteomes" id="UP000011518"/>
    </source>
</evidence>
<dbReference type="SUPFAM" id="SSF103473">
    <property type="entry name" value="MFS general substrate transporter"/>
    <property type="match status" value="1"/>
</dbReference>
<evidence type="ECO:0000256" key="4">
    <source>
        <dbReference type="ARBA" id="ARBA00023136"/>
    </source>
</evidence>
<evidence type="ECO:0000256" key="2">
    <source>
        <dbReference type="ARBA" id="ARBA00022692"/>
    </source>
</evidence>
<dbReference type="Pfam" id="PF00083">
    <property type="entry name" value="Sugar_tr"/>
    <property type="match status" value="1"/>
</dbReference>
<protein>
    <submittedName>
        <fullName evidence="7">Solute carrier family 22 member 16</fullName>
    </submittedName>
</protein>
<keyword evidence="4 5" id="KW-0472">Membrane</keyword>
<evidence type="ECO:0000256" key="1">
    <source>
        <dbReference type="ARBA" id="ARBA00004141"/>
    </source>
</evidence>
<dbReference type="PROSITE" id="PS50850">
    <property type="entry name" value="MFS"/>
    <property type="match status" value="1"/>
</dbReference>
<dbReference type="InterPro" id="IPR020846">
    <property type="entry name" value="MFS_dom"/>
</dbReference>
<dbReference type="FunCoup" id="L9JII8">
    <property type="interactions" value="111"/>
</dbReference>
<comment type="subcellular location">
    <subcellularLocation>
        <location evidence="1">Membrane</location>
        <topology evidence="1">Multi-pass membrane protein</topology>
    </subcellularLocation>
</comment>
<feature type="transmembrane region" description="Helical" evidence="5">
    <location>
        <begin position="203"/>
        <end position="221"/>
    </location>
</feature>
<dbReference type="STRING" id="246437.L9JII8"/>
<keyword evidence="3 5" id="KW-1133">Transmembrane helix</keyword>
<dbReference type="GO" id="GO:0022857">
    <property type="term" value="F:transmembrane transporter activity"/>
    <property type="evidence" value="ECO:0007669"/>
    <property type="project" value="InterPro"/>
</dbReference>
<organism evidence="7 8">
    <name type="scientific">Tupaia chinensis</name>
    <name type="common">Chinese tree shrew</name>
    <name type="synonym">Tupaia belangeri chinensis</name>
    <dbReference type="NCBI Taxonomy" id="246437"/>
    <lineage>
        <taxon>Eukaryota</taxon>
        <taxon>Metazoa</taxon>
        <taxon>Chordata</taxon>
        <taxon>Craniata</taxon>
        <taxon>Vertebrata</taxon>
        <taxon>Euteleostomi</taxon>
        <taxon>Mammalia</taxon>
        <taxon>Eutheria</taxon>
        <taxon>Euarchontoglires</taxon>
        <taxon>Scandentia</taxon>
        <taxon>Tupaiidae</taxon>
        <taxon>Tupaia</taxon>
    </lineage>
</organism>
<feature type="transmembrane region" description="Helical" evidence="5">
    <location>
        <begin position="373"/>
        <end position="393"/>
    </location>
</feature>
<accession>L9JII8</accession>
<feature type="transmembrane region" description="Helical" evidence="5">
    <location>
        <begin position="227"/>
        <end position="245"/>
    </location>
</feature>
<feature type="transmembrane region" description="Helical" evidence="5">
    <location>
        <begin position="113"/>
        <end position="133"/>
    </location>
</feature>
<evidence type="ECO:0000313" key="7">
    <source>
        <dbReference type="EMBL" id="ELW50104.1"/>
    </source>
</evidence>
<dbReference type="InterPro" id="IPR036259">
    <property type="entry name" value="MFS_trans_sf"/>
</dbReference>
<proteinExistence type="predicted"/>
<feature type="transmembrane region" description="Helical" evidence="5">
    <location>
        <begin position="345"/>
        <end position="366"/>
    </location>
</feature>
<feature type="transmembrane region" description="Helical" evidence="5">
    <location>
        <begin position="170"/>
        <end position="191"/>
    </location>
</feature>
<sequence length="469" mass="53401">MLFTPHHTCKPPGNVSQILSYDLSTWNLENMFAMLTPAQKNNVTVQLHNGEIWELSKCTRVQKENTSQFKGRYSSGKTDLLCLDGYIYDRSQWKSTVVTEWNLVCHRRWFAQLIQPGFMLGVMLGSLIFGYLADRRGRRPVLWSTGIGMFLFGITVAFTTDYYSFMGARFFLAMMTSGYVVVVFVYVTEIIGMKSRTWASMQLHSFFAIGAVLVALTAYVVRTWWLYQLILSTVTIPFIMCCWILPETPFWLLSKGRYREAQNVVDMIARWNGTRSYKLSELLSLDLSEFTHNKPSKTEKHSLCELFRDCDITTRTLILWLVWFTASLGFYTLALNTYSLGGNEYLNFFLLGLAEIPAYTLVCICIDRVGRRNAMVFFLFSSSLTCGLIVVIPQNYYPWGLVASLTGKFAIGAVFGLIYLYTAELYPTVVRCLAVGSSSMVCRVANILVPFTVFLSSIWIFIPQVSTGL</sequence>
<evidence type="ECO:0000256" key="3">
    <source>
        <dbReference type="ARBA" id="ARBA00022989"/>
    </source>
</evidence>
<dbReference type="InParanoid" id="L9JII8"/>
<dbReference type="EMBL" id="KB320987">
    <property type="protein sequence ID" value="ELW50104.1"/>
    <property type="molecule type" value="Genomic_DNA"/>
</dbReference>
<reference evidence="8" key="1">
    <citation type="submission" date="2012-07" db="EMBL/GenBank/DDBJ databases">
        <title>Genome of the Chinese tree shrew, a rising model animal genetically related to primates.</title>
        <authorList>
            <person name="Zhang G."/>
            <person name="Fan Y."/>
            <person name="Yao Y."/>
            <person name="Huang Z."/>
        </authorList>
    </citation>
    <scope>NUCLEOTIDE SEQUENCE [LARGE SCALE GENOMIC DNA]</scope>
</reference>
<gene>
    <name evidence="7" type="ORF">TREES_T100016203</name>
</gene>
<evidence type="ECO:0000256" key="5">
    <source>
        <dbReference type="SAM" id="Phobius"/>
    </source>
</evidence>
<keyword evidence="2 5" id="KW-0812">Transmembrane</keyword>
<feature type="transmembrane region" description="Helical" evidence="5">
    <location>
        <begin position="441"/>
        <end position="462"/>
    </location>
</feature>
<dbReference type="Gene3D" id="1.20.1250.20">
    <property type="entry name" value="MFS general substrate transporter like domains"/>
    <property type="match status" value="1"/>
</dbReference>
<feature type="domain" description="Major facilitator superfamily (MFS) profile" evidence="6">
    <location>
        <begin position="70"/>
        <end position="469"/>
    </location>
</feature>
<keyword evidence="8" id="KW-1185">Reference proteome</keyword>
<dbReference type="Proteomes" id="UP000011518">
    <property type="component" value="Unassembled WGS sequence"/>
</dbReference>
<feature type="transmembrane region" description="Helical" evidence="5">
    <location>
        <begin position="140"/>
        <end position="158"/>
    </location>
</feature>
<dbReference type="AlphaFoldDB" id="L9JII8"/>
<name>L9JII8_TUPCH</name>
<dbReference type="GO" id="GO:0016020">
    <property type="term" value="C:membrane"/>
    <property type="evidence" value="ECO:0007669"/>
    <property type="project" value="UniProtKB-SubCell"/>
</dbReference>
<reference evidence="8" key="2">
    <citation type="journal article" date="2013" name="Nat. Commun.">
        <title>Genome of the Chinese tree shrew.</title>
        <authorList>
            <person name="Fan Y."/>
            <person name="Huang Z.Y."/>
            <person name="Cao C.C."/>
            <person name="Chen C.S."/>
            <person name="Chen Y.X."/>
            <person name="Fan D.D."/>
            <person name="He J."/>
            <person name="Hou H.L."/>
            <person name="Hu L."/>
            <person name="Hu X.T."/>
            <person name="Jiang X.T."/>
            <person name="Lai R."/>
            <person name="Lang Y.S."/>
            <person name="Liang B."/>
            <person name="Liao S.G."/>
            <person name="Mu D."/>
            <person name="Ma Y.Y."/>
            <person name="Niu Y.Y."/>
            <person name="Sun X.Q."/>
            <person name="Xia J.Q."/>
            <person name="Xiao J."/>
            <person name="Xiong Z.Q."/>
            <person name="Xu L."/>
            <person name="Yang L."/>
            <person name="Zhang Y."/>
            <person name="Zhao W."/>
            <person name="Zhao X.D."/>
            <person name="Zheng Y.T."/>
            <person name="Zhou J.M."/>
            <person name="Zhu Y.B."/>
            <person name="Zhang G.J."/>
            <person name="Wang J."/>
            <person name="Yao Y.G."/>
        </authorList>
    </citation>
    <scope>NUCLEOTIDE SEQUENCE [LARGE SCALE GENOMIC DNA]</scope>
</reference>
<dbReference type="PANTHER" id="PTHR24064">
    <property type="entry name" value="SOLUTE CARRIER FAMILY 22 MEMBER"/>
    <property type="match status" value="1"/>
</dbReference>
<feature type="transmembrane region" description="Helical" evidence="5">
    <location>
        <begin position="399"/>
        <end position="421"/>
    </location>
</feature>